<feature type="chain" id="PRO_5040321177" description="Laccase" evidence="6">
    <location>
        <begin position="19"/>
        <end position="867"/>
    </location>
</feature>
<evidence type="ECO:0000259" key="8">
    <source>
        <dbReference type="Pfam" id="PF07731"/>
    </source>
</evidence>
<dbReference type="CDD" id="cd13854">
    <property type="entry name" value="CuRO_1_MaLCC_like"/>
    <property type="match status" value="1"/>
</dbReference>
<evidence type="ECO:0000313" key="10">
    <source>
        <dbReference type="EMBL" id="KAF2430246.1"/>
    </source>
</evidence>
<dbReference type="PROSITE" id="PS00079">
    <property type="entry name" value="MULTICOPPER_OXIDASE1"/>
    <property type="match status" value="1"/>
</dbReference>
<dbReference type="OrthoDB" id="2121828at2759"/>
<protein>
    <recommendedName>
        <fullName evidence="12">Laccase</fullName>
    </recommendedName>
</protein>
<keyword evidence="3" id="KW-0560">Oxidoreductase</keyword>
<keyword evidence="11" id="KW-1185">Reference proteome</keyword>
<sequence length="867" mass="91924">MVATSHFVVAISAPLVSASLLTTTFPGYPSCQPTTTTVYTTVTVSSGWKASTVNAAVASASTPVAAVAGASISTNTLSQQYSPPSDFTYPGVVFPTFSPENLNPNGPYYNPNNYIPEPITWPGRPTSGQTVVPDLPSGRPRPLGGDNAGAYNGPAWCLHGTDLKPALPQKDTNGDSQWGLIDCPRLPPYAGGHNSASSTSRSGSPTFRPTSSVTASGSRSSNSAGGSSGGPVRSSRISAESSRSAIGGSSSIIGNPTVSARSSSSSVGGSSSSSIGSGSNLSSSRNFNSSSSRASVTSSPQLSSTRSSSSSSASSGFPTLSPTCVNNTNIACGKLPDTGVVRHYDFSVAYGVKAPDGVTRNVILVNNQFPGPLIEANWGDWIEVTVTNNLPGDASDQGEPTAIHWHGFLQQETPFYDGVPSVMQGPIAPGKTVTYKFRADHYGTSWYHSHYSAQYAGGASGPIVIHGPATACYDEDIGPVMLSDWYHKDYFTLLAGQYNGTTALSTNALINGKMNFPCENTTAACTPNAGVSKFKFTSGKKYRLRLINTAADATMKYTIDGHNFTVFANDFIPVRPYNTSVITLGVGQRTDVVVEAVGKAGDAFWMRSEMGTFAGGNGCSFSSGVSTQAVAAIYYDGADTNSLPQTTSSLTDAEKKKCEGEDISRTQSLCPVPLDEDFNLMTFDVGAVNNGTHNVMHVNGSSFRANMNVNLLENVIEGNTTFEKEWNVYKLDSSKKAVRMIFRNNHVTHHPMHLHGHDVNVLAVGTGEWDGKITNPDNTLIRDVQMLKGNVGGVRTYIVLQFNLDNPGVWPMHCHIAWHVSAGLYINLLESPEKIDYDLPADIKQTTVDYAAWQARGNVVNQIDSGL</sequence>
<comment type="caution">
    <text evidence="10">The sequence shown here is derived from an EMBL/GenBank/DDBJ whole genome shotgun (WGS) entry which is preliminary data.</text>
</comment>
<dbReference type="GO" id="GO:0016491">
    <property type="term" value="F:oxidoreductase activity"/>
    <property type="evidence" value="ECO:0007669"/>
    <property type="project" value="UniProtKB-KW"/>
</dbReference>
<dbReference type="GO" id="GO:0005507">
    <property type="term" value="F:copper ion binding"/>
    <property type="evidence" value="ECO:0007669"/>
    <property type="project" value="InterPro"/>
</dbReference>
<dbReference type="Gene3D" id="2.60.40.420">
    <property type="entry name" value="Cupredoxins - blue copper proteins"/>
    <property type="match status" value="3"/>
</dbReference>
<feature type="domain" description="Plastocyanin-like" evidence="8">
    <location>
        <begin position="713"/>
        <end position="833"/>
    </location>
</feature>
<keyword evidence="4" id="KW-0186">Copper</keyword>
<dbReference type="Pfam" id="PF07732">
    <property type="entry name" value="Cu-oxidase_3"/>
    <property type="match status" value="1"/>
</dbReference>
<feature type="compositionally biased region" description="Low complexity" evidence="5">
    <location>
        <begin position="195"/>
        <end position="318"/>
    </location>
</feature>
<feature type="signal peptide" evidence="6">
    <location>
        <begin position="1"/>
        <end position="18"/>
    </location>
</feature>
<feature type="domain" description="Plastocyanin-like" evidence="9">
    <location>
        <begin position="352"/>
        <end position="468"/>
    </location>
</feature>
<dbReference type="EMBL" id="MU007040">
    <property type="protein sequence ID" value="KAF2430246.1"/>
    <property type="molecule type" value="Genomic_DNA"/>
</dbReference>
<dbReference type="SUPFAM" id="SSF49503">
    <property type="entry name" value="Cupredoxins"/>
    <property type="match status" value="3"/>
</dbReference>
<keyword evidence="2" id="KW-0479">Metal-binding</keyword>
<dbReference type="InterPro" id="IPR011707">
    <property type="entry name" value="Cu-oxidase-like_N"/>
</dbReference>
<evidence type="ECO:0000256" key="4">
    <source>
        <dbReference type="ARBA" id="ARBA00023008"/>
    </source>
</evidence>
<evidence type="ECO:0000256" key="2">
    <source>
        <dbReference type="ARBA" id="ARBA00022723"/>
    </source>
</evidence>
<evidence type="ECO:0000256" key="1">
    <source>
        <dbReference type="ARBA" id="ARBA00010609"/>
    </source>
</evidence>
<dbReference type="InterPro" id="IPR011706">
    <property type="entry name" value="Cu-oxidase_C"/>
</dbReference>
<feature type="region of interest" description="Disordered" evidence="5">
    <location>
        <begin position="124"/>
        <end position="147"/>
    </location>
</feature>
<feature type="region of interest" description="Disordered" evidence="5">
    <location>
        <begin position="167"/>
        <end position="318"/>
    </location>
</feature>
<proteinExistence type="inferred from homology"/>
<organism evidence="10 11">
    <name type="scientific">Tothia fuscella</name>
    <dbReference type="NCBI Taxonomy" id="1048955"/>
    <lineage>
        <taxon>Eukaryota</taxon>
        <taxon>Fungi</taxon>
        <taxon>Dikarya</taxon>
        <taxon>Ascomycota</taxon>
        <taxon>Pezizomycotina</taxon>
        <taxon>Dothideomycetes</taxon>
        <taxon>Pleosporomycetidae</taxon>
        <taxon>Venturiales</taxon>
        <taxon>Cylindrosympodiaceae</taxon>
        <taxon>Tothia</taxon>
    </lineage>
</organism>
<evidence type="ECO:0000256" key="6">
    <source>
        <dbReference type="SAM" id="SignalP"/>
    </source>
</evidence>
<comment type="similarity">
    <text evidence="1">Belongs to the multicopper oxidase family.</text>
</comment>
<dbReference type="PANTHER" id="PTHR11709:SF145">
    <property type="entry name" value="LCC1"/>
    <property type="match status" value="1"/>
</dbReference>
<name>A0A9P4NR91_9PEZI</name>
<gene>
    <name evidence="10" type="ORF">EJ08DRAFT_660978</name>
</gene>
<dbReference type="InterPro" id="IPR045087">
    <property type="entry name" value="Cu-oxidase_fam"/>
</dbReference>
<keyword evidence="6" id="KW-0732">Signal</keyword>
<evidence type="ECO:0008006" key="12">
    <source>
        <dbReference type="Google" id="ProtNLM"/>
    </source>
</evidence>
<dbReference type="InterPro" id="IPR001117">
    <property type="entry name" value="Cu-oxidase_2nd"/>
</dbReference>
<dbReference type="CDD" id="cd13901">
    <property type="entry name" value="CuRO_3_MaLCC_like"/>
    <property type="match status" value="1"/>
</dbReference>
<dbReference type="Proteomes" id="UP000800235">
    <property type="component" value="Unassembled WGS sequence"/>
</dbReference>
<dbReference type="CDD" id="cd13880">
    <property type="entry name" value="CuRO_2_MaLCC_like"/>
    <property type="match status" value="1"/>
</dbReference>
<reference evidence="10" key="1">
    <citation type="journal article" date="2020" name="Stud. Mycol.">
        <title>101 Dothideomycetes genomes: a test case for predicting lifestyles and emergence of pathogens.</title>
        <authorList>
            <person name="Haridas S."/>
            <person name="Albert R."/>
            <person name="Binder M."/>
            <person name="Bloem J."/>
            <person name="Labutti K."/>
            <person name="Salamov A."/>
            <person name="Andreopoulos B."/>
            <person name="Baker S."/>
            <person name="Barry K."/>
            <person name="Bills G."/>
            <person name="Bluhm B."/>
            <person name="Cannon C."/>
            <person name="Castanera R."/>
            <person name="Culley D."/>
            <person name="Daum C."/>
            <person name="Ezra D."/>
            <person name="Gonzalez J."/>
            <person name="Henrissat B."/>
            <person name="Kuo A."/>
            <person name="Liang C."/>
            <person name="Lipzen A."/>
            <person name="Lutzoni F."/>
            <person name="Magnuson J."/>
            <person name="Mondo S."/>
            <person name="Nolan M."/>
            <person name="Ohm R."/>
            <person name="Pangilinan J."/>
            <person name="Park H.-J."/>
            <person name="Ramirez L."/>
            <person name="Alfaro M."/>
            <person name="Sun H."/>
            <person name="Tritt A."/>
            <person name="Yoshinaga Y."/>
            <person name="Zwiers L.-H."/>
            <person name="Turgeon B."/>
            <person name="Goodwin S."/>
            <person name="Spatafora J."/>
            <person name="Crous P."/>
            <person name="Grigoriev I."/>
        </authorList>
    </citation>
    <scope>NUCLEOTIDE SEQUENCE</scope>
    <source>
        <strain evidence="10">CBS 130266</strain>
    </source>
</reference>
<dbReference type="Pfam" id="PF07731">
    <property type="entry name" value="Cu-oxidase_2"/>
    <property type="match status" value="1"/>
</dbReference>
<dbReference type="PANTHER" id="PTHR11709">
    <property type="entry name" value="MULTI-COPPER OXIDASE"/>
    <property type="match status" value="1"/>
</dbReference>
<evidence type="ECO:0000256" key="5">
    <source>
        <dbReference type="SAM" id="MobiDB-lite"/>
    </source>
</evidence>
<evidence type="ECO:0000256" key="3">
    <source>
        <dbReference type="ARBA" id="ARBA00023002"/>
    </source>
</evidence>
<dbReference type="Pfam" id="PF00394">
    <property type="entry name" value="Cu-oxidase"/>
    <property type="match status" value="1"/>
</dbReference>
<evidence type="ECO:0000259" key="9">
    <source>
        <dbReference type="Pfam" id="PF07732"/>
    </source>
</evidence>
<dbReference type="InterPro" id="IPR033138">
    <property type="entry name" value="Cu_oxidase_CS"/>
</dbReference>
<dbReference type="FunFam" id="2.60.40.420:FF:000045">
    <property type="entry name" value="Laccase 2"/>
    <property type="match status" value="1"/>
</dbReference>
<dbReference type="AlphaFoldDB" id="A0A9P4NR91"/>
<dbReference type="PROSITE" id="PS00080">
    <property type="entry name" value="MULTICOPPER_OXIDASE2"/>
    <property type="match status" value="1"/>
</dbReference>
<accession>A0A9P4NR91</accession>
<dbReference type="InterPro" id="IPR002355">
    <property type="entry name" value="Cu_oxidase_Cu_BS"/>
</dbReference>
<feature type="domain" description="Plastocyanin-like" evidence="7">
    <location>
        <begin position="479"/>
        <end position="613"/>
    </location>
</feature>
<dbReference type="InterPro" id="IPR008972">
    <property type="entry name" value="Cupredoxin"/>
</dbReference>
<evidence type="ECO:0000313" key="11">
    <source>
        <dbReference type="Proteomes" id="UP000800235"/>
    </source>
</evidence>
<evidence type="ECO:0000259" key="7">
    <source>
        <dbReference type="Pfam" id="PF00394"/>
    </source>
</evidence>